<keyword evidence="2" id="KW-0805">Transcription regulation</keyword>
<evidence type="ECO:0000256" key="2">
    <source>
        <dbReference type="ARBA" id="ARBA00023015"/>
    </source>
</evidence>
<comment type="caution">
    <text evidence="8">The sequence shown here is derived from an EMBL/GenBank/DDBJ whole genome shotgun (WGS) entry which is preliminary data.</text>
</comment>
<dbReference type="EMBL" id="CACVBS010000052">
    <property type="protein sequence ID" value="CAA7266108.1"/>
    <property type="molecule type" value="Genomic_DNA"/>
</dbReference>
<evidence type="ECO:0000256" key="5">
    <source>
        <dbReference type="ARBA" id="ARBA00023242"/>
    </source>
</evidence>
<feature type="region of interest" description="Disordered" evidence="6">
    <location>
        <begin position="78"/>
        <end position="367"/>
    </location>
</feature>
<feature type="domain" description="MADS-box" evidence="7">
    <location>
        <begin position="1"/>
        <end position="51"/>
    </location>
</feature>
<gene>
    <name evidence="8" type="ORF">AAE3_LOCUS8277</name>
</gene>
<dbReference type="Pfam" id="PF00319">
    <property type="entry name" value="SRF-TF"/>
    <property type="match status" value="1"/>
</dbReference>
<dbReference type="AlphaFoldDB" id="A0A8S0W7Q0"/>
<dbReference type="PANTHER" id="PTHR11945:SF534">
    <property type="entry name" value="MYOCYTE-SPECIFIC ENHANCER FACTOR 2"/>
    <property type="match status" value="1"/>
</dbReference>
<feature type="compositionally biased region" description="Polar residues" evidence="6">
    <location>
        <begin position="206"/>
        <end position="222"/>
    </location>
</feature>
<keyword evidence="9" id="KW-1185">Reference proteome</keyword>
<dbReference type="OrthoDB" id="1898716at2759"/>
<dbReference type="PROSITE" id="PS50066">
    <property type="entry name" value="MADS_BOX_2"/>
    <property type="match status" value="1"/>
</dbReference>
<keyword evidence="4" id="KW-0804">Transcription</keyword>
<dbReference type="SMART" id="SM00432">
    <property type="entry name" value="MADS"/>
    <property type="match status" value="1"/>
</dbReference>
<dbReference type="InterPro" id="IPR036879">
    <property type="entry name" value="TF_MADSbox_sf"/>
</dbReference>
<dbReference type="InterPro" id="IPR002100">
    <property type="entry name" value="TF_MADSbox"/>
</dbReference>
<dbReference type="GO" id="GO:0000978">
    <property type="term" value="F:RNA polymerase II cis-regulatory region sequence-specific DNA binding"/>
    <property type="evidence" value="ECO:0007669"/>
    <property type="project" value="TreeGrafter"/>
</dbReference>
<dbReference type="GO" id="GO:0045944">
    <property type="term" value="P:positive regulation of transcription by RNA polymerase II"/>
    <property type="evidence" value="ECO:0007669"/>
    <property type="project" value="TreeGrafter"/>
</dbReference>
<keyword evidence="5" id="KW-0539">Nucleus</keyword>
<dbReference type="PANTHER" id="PTHR11945">
    <property type="entry name" value="MADS BOX PROTEIN"/>
    <property type="match status" value="1"/>
</dbReference>
<evidence type="ECO:0000313" key="9">
    <source>
        <dbReference type="Proteomes" id="UP000467700"/>
    </source>
</evidence>
<dbReference type="GO" id="GO:0005634">
    <property type="term" value="C:nucleus"/>
    <property type="evidence" value="ECO:0007669"/>
    <property type="project" value="UniProtKB-SubCell"/>
</dbReference>
<evidence type="ECO:0000313" key="8">
    <source>
        <dbReference type="EMBL" id="CAA7266108.1"/>
    </source>
</evidence>
<sequence length="395" mass="43791">MGRRKIEIQPITHERNRSVTFLKRKNGLFKKAYELGVLCSIDVAVIIFEDRPGHELKLHQYCSGDIRDIVQRQLRHAGEKDLKGPNDFSGTAAVDADGDDDAPEEEEEPPASSRGKRKAAVAANAKLSMPSDIDPEYKPSHRNGPSSAPRTRRNASAAPTSSHHGRFDDNNSVSSLLPVSNDRVSSIRESLPRASKRLRTGEPARSTRSTAHVSAPSRSPSTDGRAPSELYLPDTSQGSPGGRFGRHQDPGLALQHPYSGQGFNQPYNPLFPTGSHASPPPQGFGAGHPYGVRNGYGHQEEYDRSGAYGQHSGMMRPPQHQTGYPHQMKEERFRDERDAERGRFGAGSGASFDRGRPRQVQTCSQCSLRRTRGVDRWKLRRPNANSTSRTRYRWI</sequence>
<reference evidence="8 9" key="1">
    <citation type="submission" date="2020-01" db="EMBL/GenBank/DDBJ databases">
        <authorList>
            <person name="Gupta K D."/>
        </authorList>
    </citation>
    <scope>NUCLEOTIDE SEQUENCE [LARGE SCALE GENOMIC DNA]</scope>
</reference>
<dbReference type="GO" id="GO:0046983">
    <property type="term" value="F:protein dimerization activity"/>
    <property type="evidence" value="ECO:0007669"/>
    <property type="project" value="InterPro"/>
</dbReference>
<evidence type="ECO:0000256" key="6">
    <source>
        <dbReference type="SAM" id="MobiDB-lite"/>
    </source>
</evidence>
<accession>A0A8S0W7Q0</accession>
<proteinExistence type="predicted"/>
<dbReference type="GO" id="GO:0000981">
    <property type="term" value="F:DNA-binding transcription factor activity, RNA polymerase II-specific"/>
    <property type="evidence" value="ECO:0007669"/>
    <property type="project" value="TreeGrafter"/>
</dbReference>
<dbReference type="PRINTS" id="PR00404">
    <property type="entry name" value="MADSDOMAIN"/>
</dbReference>
<keyword evidence="3" id="KW-0238">DNA-binding</keyword>
<evidence type="ECO:0000256" key="4">
    <source>
        <dbReference type="ARBA" id="ARBA00023163"/>
    </source>
</evidence>
<dbReference type="Gene3D" id="3.40.1810.10">
    <property type="entry name" value="Transcription factor, MADS-box"/>
    <property type="match status" value="1"/>
</dbReference>
<evidence type="ECO:0000256" key="1">
    <source>
        <dbReference type="ARBA" id="ARBA00004123"/>
    </source>
</evidence>
<feature type="compositionally biased region" description="Basic and acidic residues" evidence="6">
    <location>
        <begin position="327"/>
        <end position="343"/>
    </location>
</feature>
<comment type="subcellular location">
    <subcellularLocation>
        <location evidence="1">Nucleus</location>
    </subcellularLocation>
</comment>
<name>A0A8S0W7Q0_CYCAE</name>
<evidence type="ECO:0000259" key="7">
    <source>
        <dbReference type="PROSITE" id="PS50066"/>
    </source>
</evidence>
<evidence type="ECO:0000256" key="3">
    <source>
        <dbReference type="ARBA" id="ARBA00023125"/>
    </source>
</evidence>
<feature type="compositionally biased region" description="Low complexity" evidence="6">
    <location>
        <begin position="170"/>
        <end position="181"/>
    </location>
</feature>
<dbReference type="Proteomes" id="UP000467700">
    <property type="component" value="Unassembled WGS sequence"/>
</dbReference>
<organism evidence="8 9">
    <name type="scientific">Cyclocybe aegerita</name>
    <name type="common">Black poplar mushroom</name>
    <name type="synonym">Agrocybe aegerita</name>
    <dbReference type="NCBI Taxonomy" id="1973307"/>
    <lineage>
        <taxon>Eukaryota</taxon>
        <taxon>Fungi</taxon>
        <taxon>Dikarya</taxon>
        <taxon>Basidiomycota</taxon>
        <taxon>Agaricomycotina</taxon>
        <taxon>Agaricomycetes</taxon>
        <taxon>Agaricomycetidae</taxon>
        <taxon>Agaricales</taxon>
        <taxon>Agaricineae</taxon>
        <taxon>Bolbitiaceae</taxon>
        <taxon>Cyclocybe</taxon>
    </lineage>
</organism>
<protein>
    <recommendedName>
        <fullName evidence="7">MADS-box domain-containing protein</fullName>
    </recommendedName>
</protein>
<dbReference type="SUPFAM" id="SSF55455">
    <property type="entry name" value="SRF-like"/>
    <property type="match status" value="1"/>
</dbReference>
<feature type="compositionally biased region" description="Acidic residues" evidence="6">
    <location>
        <begin position="96"/>
        <end position="109"/>
    </location>
</feature>